<keyword evidence="3" id="KW-1185">Reference proteome</keyword>
<feature type="region of interest" description="Disordered" evidence="1">
    <location>
        <begin position="846"/>
        <end position="881"/>
    </location>
</feature>
<dbReference type="GO" id="GO:1901259">
    <property type="term" value="P:chloroplast rRNA processing"/>
    <property type="evidence" value="ECO:0007669"/>
    <property type="project" value="TreeGrafter"/>
</dbReference>
<dbReference type="GO" id="GO:0009507">
    <property type="term" value="C:chloroplast"/>
    <property type="evidence" value="ECO:0007669"/>
    <property type="project" value="GOC"/>
</dbReference>
<feature type="region of interest" description="Disordered" evidence="1">
    <location>
        <begin position="84"/>
        <end position="104"/>
    </location>
</feature>
<evidence type="ECO:0000313" key="2">
    <source>
        <dbReference type="EMBL" id="GAX76526.1"/>
    </source>
</evidence>
<dbReference type="GO" id="GO:0000963">
    <property type="term" value="P:mitochondrial RNA processing"/>
    <property type="evidence" value="ECO:0007669"/>
    <property type="project" value="TreeGrafter"/>
</dbReference>
<dbReference type="PANTHER" id="PTHR21228:SF40">
    <property type="entry name" value="LD45607P"/>
    <property type="match status" value="1"/>
</dbReference>
<dbReference type="GO" id="GO:0044528">
    <property type="term" value="P:regulation of mitochondrial mRNA stability"/>
    <property type="evidence" value="ECO:0007669"/>
    <property type="project" value="TreeGrafter"/>
</dbReference>
<evidence type="ECO:0000313" key="3">
    <source>
        <dbReference type="Proteomes" id="UP000232323"/>
    </source>
</evidence>
<proteinExistence type="predicted"/>
<feature type="compositionally biased region" description="Basic and acidic residues" evidence="1">
    <location>
        <begin position="84"/>
        <end position="100"/>
    </location>
</feature>
<dbReference type="GO" id="GO:0005759">
    <property type="term" value="C:mitochondrial matrix"/>
    <property type="evidence" value="ECO:0007669"/>
    <property type="project" value="TreeGrafter"/>
</dbReference>
<dbReference type="InterPro" id="IPR050870">
    <property type="entry name" value="FAST_kinase"/>
</dbReference>
<feature type="compositionally biased region" description="Polar residues" evidence="1">
    <location>
        <begin position="850"/>
        <end position="881"/>
    </location>
</feature>
<dbReference type="GO" id="GO:0003723">
    <property type="term" value="F:RNA binding"/>
    <property type="evidence" value="ECO:0007669"/>
    <property type="project" value="TreeGrafter"/>
</dbReference>
<protein>
    <recommendedName>
        <fullName evidence="4">RAP domain-containing protein</fullName>
    </recommendedName>
</protein>
<organism evidence="2 3">
    <name type="scientific">Chlamydomonas eustigma</name>
    <dbReference type="NCBI Taxonomy" id="1157962"/>
    <lineage>
        <taxon>Eukaryota</taxon>
        <taxon>Viridiplantae</taxon>
        <taxon>Chlorophyta</taxon>
        <taxon>core chlorophytes</taxon>
        <taxon>Chlorophyceae</taxon>
        <taxon>CS clade</taxon>
        <taxon>Chlamydomonadales</taxon>
        <taxon>Chlamydomonadaceae</taxon>
        <taxon>Chlamydomonas</taxon>
    </lineage>
</organism>
<comment type="caution">
    <text evidence="2">The sequence shown here is derived from an EMBL/GenBank/DDBJ whole genome shotgun (WGS) entry which is preliminary data.</text>
</comment>
<dbReference type="GO" id="GO:0035770">
    <property type="term" value="C:ribonucleoprotein granule"/>
    <property type="evidence" value="ECO:0007669"/>
    <property type="project" value="TreeGrafter"/>
</dbReference>
<accession>A0A250X0E9</accession>
<name>A0A250X0E9_9CHLO</name>
<dbReference type="EMBL" id="BEGY01000018">
    <property type="protein sequence ID" value="GAX76526.1"/>
    <property type="molecule type" value="Genomic_DNA"/>
</dbReference>
<reference evidence="2 3" key="1">
    <citation type="submission" date="2017-08" db="EMBL/GenBank/DDBJ databases">
        <title>Acidophilic green algal genome provides insights into adaptation to an acidic environment.</title>
        <authorList>
            <person name="Hirooka S."/>
            <person name="Hirose Y."/>
            <person name="Kanesaki Y."/>
            <person name="Higuchi S."/>
            <person name="Fujiwara T."/>
            <person name="Onuma R."/>
            <person name="Era A."/>
            <person name="Ohbayashi R."/>
            <person name="Uzuka A."/>
            <person name="Nozaki H."/>
            <person name="Yoshikawa H."/>
            <person name="Miyagishima S.Y."/>
        </authorList>
    </citation>
    <scope>NUCLEOTIDE SEQUENCE [LARGE SCALE GENOMIC DNA]</scope>
    <source>
        <strain evidence="2 3">NIES-2499</strain>
    </source>
</reference>
<dbReference type="AlphaFoldDB" id="A0A250X0E9"/>
<dbReference type="OrthoDB" id="548686at2759"/>
<dbReference type="Proteomes" id="UP000232323">
    <property type="component" value="Unassembled WGS sequence"/>
</dbReference>
<sequence length="881" mass="98575">MHWTSIGHSTAVTFKKLSVSQCSSRARHQVSSIALKRPTFKTLPSPEEPFTEAPPHVADTELRHSNFRWSELAVENPTVYLHEDHEGKNGEAKHKGERKPGLSRTSRSLLFSGKVCRPYPRRHGPSDARGSVEELDKTEMADLSLFLQAADSDTVENSTLQRSHSPELLPCQPQSSDRSAWLPPWKKKKRGIMYAKPCLSSSAVLSKSSRPVQASSGEVPHFKLAKTPSTRGLKTRQPKADGLPLGQENSMASQRLVVKESEDERRTLIGVSPTSTLEARFRERLMTRHIMDSGDLLGVLEVLKDNQNSSHINGLHVNAAFRKLALLYGKQGTRLRGFQQQQLFDLLEYLGGLASQHCKTMKPKEVSGVMWAAASLDYPLDEAVLTGLMEKMLSHKELWNAIDVSNSTWALSTMYPRHDMVNEVTRGGLPMRKGLGRDNFVLSGSVNPLMHLLQLYVDHLIDKLVPNLPARSLVVVMSSLSKLEYKLNSQQVERLAMQMYNNSAALSAQDVSNTLCALARLGFRPEAAWMSFMMSKVSAVFESFKGDEIVMLMYAFAKLQYRPALPLLHKLLKASLNRLASCSSAGYVSLLLWSVAELLSNKADMVPAAWVKLVVEECLERSIQIGGKEYAMLLHSLACLRYSPSHRMRMLLNQRLAHLLRSGAFTPQSLSMCAWSLPYITKARLPNTLEQAFRNECVRQRRSLTDQGLANVLWGVGRVMRPGTSPLWIKRFAEEAQRRAPKLNVVDLVQILWSLAKLRYQPADPRWLQVMEQRALELRGDMGPQALTCFLHAFAWMHHTPSTKFLKALLEEVDLNSAKMSRRAYQGITSVMKHFKARMLQQAKQAGAVKSSQQTKQAGAVKSSQQAKQAGASVKSSPLSR</sequence>
<evidence type="ECO:0000256" key="1">
    <source>
        <dbReference type="SAM" id="MobiDB-lite"/>
    </source>
</evidence>
<feature type="region of interest" description="Disordered" evidence="1">
    <location>
        <begin position="226"/>
        <end position="246"/>
    </location>
</feature>
<gene>
    <name evidence="2" type="ORF">CEUSTIGMA_g3972.t1</name>
</gene>
<feature type="region of interest" description="Disordered" evidence="1">
    <location>
        <begin position="156"/>
        <end position="183"/>
    </location>
</feature>
<dbReference type="PANTHER" id="PTHR21228">
    <property type="entry name" value="FAST LEU-RICH DOMAIN-CONTAINING"/>
    <property type="match status" value="1"/>
</dbReference>
<evidence type="ECO:0008006" key="4">
    <source>
        <dbReference type="Google" id="ProtNLM"/>
    </source>
</evidence>